<dbReference type="InterPro" id="IPR011993">
    <property type="entry name" value="PH-like_dom_sf"/>
</dbReference>
<dbReference type="CDD" id="cd00051">
    <property type="entry name" value="EFh"/>
    <property type="match status" value="1"/>
</dbReference>
<reference evidence="7" key="1">
    <citation type="journal article" date="2018" name="Nat. Microbiol.">
        <title>Leveraging single-cell genomics to expand the fungal tree of life.</title>
        <authorList>
            <person name="Ahrendt S.R."/>
            <person name="Quandt C.A."/>
            <person name="Ciobanu D."/>
            <person name="Clum A."/>
            <person name="Salamov A."/>
            <person name="Andreopoulos B."/>
            <person name="Cheng J.F."/>
            <person name="Woyke T."/>
            <person name="Pelin A."/>
            <person name="Henrissat B."/>
            <person name="Reynolds N.K."/>
            <person name="Benny G.L."/>
            <person name="Smith M.E."/>
            <person name="James T.Y."/>
            <person name="Grigoriev I.V."/>
        </authorList>
    </citation>
    <scope>NUCLEOTIDE SEQUENCE [LARGE SCALE GENOMIC DNA]</scope>
    <source>
        <strain evidence="7">CSF55</strain>
    </source>
</reference>
<dbReference type="EMBL" id="ML005140">
    <property type="protein sequence ID" value="RKP19904.1"/>
    <property type="molecule type" value="Genomic_DNA"/>
</dbReference>
<dbReference type="Gene3D" id="1.10.472.80">
    <property type="entry name" value="Ypt/Rab-GAP domain of gyp1p, domain 3"/>
    <property type="match status" value="1"/>
</dbReference>
<evidence type="ECO:0000256" key="2">
    <source>
        <dbReference type="ARBA" id="ARBA00022837"/>
    </source>
</evidence>
<dbReference type="PROSITE" id="PS50086">
    <property type="entry name" value="TBC_RABGAP"/>
    <property type="match status" value="1"/>
</dbReference>
<dbReference type="AlphaFoldDB" id="A0A4P9YKC0"/>
<dbReference type="Pfam" id="PF02893">
    <property type="entry name" value="GRAM"/>
    <property type="match status" value="1"/>
</dbReference>
<dbReference type="InterPro" id="IPR011992">
    <property type="entry name" value="EF-hand-dom_pair"/>
</dbReference>
<dbReference type="PANTHER" id="PTHR47219:SF20">
    <property type="entry name" value="TBC1 DOMAIN FAMILY MEMBER 2B"/>
    <property type="match status" value="1"/>
</dbReference>
<feature type="compositionally biased region" description="Basic and acidic residues" evidence="3">
    <location>
        <begin position="862"/>
        <end position="876"/>
    </location>
</feature>
<dbReference type="InterPro" id="IPR000195">
    <property type="entry name" value="Rab-GAP-TBC_dom"/>
</dbReference>
<dbReference type="InterPro" id="IPR002048">
    <property type="entry name" value="EF_hand_dom"/>
</dbReference>
<evidence type="ECO:0000259" key="4">
    <source>
        <dbReference type="PROSITE" id="PS50086"/>
    </source>
</evidence>
<evidence type="ECO:0000256" key="3">
    <source>
        <dbReference type="SAM" id="MobiDB-lite"/>
    </source>
</evidence>
<evidence type="ECO:0000313" key="7">
    <source>
        <dbReference type="Proteomes" id="UP000281549"/>
    </source>
</evidence>
<dbReference type="InterPro" id="IPR050302">
    <property type="entry name" value="Rab_GAP_TBC_domain"/>
</dbReference>
<evidence type="ECO:0000259" key="5">
    <source>
        <dbReference type="PROSITE" id="PS50222"/>
    </source>
</evidence>
<feature type="domain" description="Rab-GAP TBC" evidence="4">
    <location>
        <begin position="391"/>
        <end position="575"/>
    </location>
</feature>
<dbReference type="SUPFAM" id="SSF47473">
    <property type="entry name" value="EF-hand"/>
    <property type="match status" value="1"/>
</dbReference>
<dbReference type="Gene3D" id="1.10.8.270">
    <property type="entry name" value="putative rabgap domain of human tbc1 domain family member 14 like domains"/>
    <property type="match status" value="1"/>
</dbReference>
<dbReference type="GO" id="GO:0005096">
    <property type="term" value="F:GTPase activator activity"/>
    <property type="evidence" value="ECO:0007669"/>
    <property type="project" value="UniProtKB-KW"/>
</dbReference>
<dbReference type="SMART" id="SM00164">
    <property type="entry name" value="TBC"/>
    <property type="match status" value="1"/>
</dbReference>
<dbReference type="PANTHER" id="PTHR47219">
    <property type="entry name" value="RAB GTPASE-ACTIVATING PROTEIN 1-LIKE"/>
    <property type="match status" value="1"/>
</dbReference>
<feature type="non-terminal residue" evidence="6">
    <location>
        <position position="1"/>
    </location>
</feature>
<gene>
    <name evidence="6" type="ORF">ROZALSC1DRAFT_28541</name>
</gene>
<sequence>GDQTYCVSVAETLKEAEKDFEWLEENVIDDIARLESKKERIEFILTKIEAMITQNDEKLRSASRTWRQIFKLPETERLVNFFSCSCKGNFVNQGWLYLSENYLCFYSFIFGQETKIFVELKDIVEIKKEKSKRGLLNDCIEIHMRDNQSGPSPGEAIDSKIEVSEQLKSLKIEDKTIKDNLAQQKRDSVFQDMFNIPDEETVLYFDEGIIWLLESPEQFYKGDLYVSNSFFCFTNEKSEVNLDSEMFTVSIPFYFVKRLERVNTPSNLSSLVTGNIPYSLVLTTTNQLKLVVKPLRDVGELPKILTNQLKECIPLSKNYKSFSLTLTSESLGDDLKPTVGGFGLEYGYPFMTQEILKDDNIIRHWIKYFKENGSHLAIIKRPLFLKLTRVGFPNAIRGELWESCSGSIYNRYNNQGMYQKYLNDHTGQTSHSIDEIEKDLKRSLPEYPAYQTVEGIEKLRRVLTAYSWRDPELAMNIVVSALLIYMSEEQAFWFLCLLCSRYLPGYYSTTMFGAVIDQHVFEHLVSKSIPILSDHFKSRDIQLSVSCLSWFLTLYINSMPLHYAFRIIDWFSYDGPRVLFQIGMAVLRITGNELLNIKDDGELMNFFKKYFNSLDEQAKPLEENESTPNYSKFNQLLLVANKEFYFITSEMIYDLRKTMQPKVVHGIEEFTKKTKTRNLMEKVSFNKDQITCLYNRYQYIQFYEQCVDSMNAKSFSSFLNATIKTKNKNISHLELFNQIDKDHDGRISMNELIEYLDSIYHMSLHERIEWLFSLFGQDFINKDEILKLSQFLLTLIDDDNVEVLNSVSLMVKKCFECEAEKVTVPQFKEIFLSFPILAEYLGNGFTNSFNFDNTRPQSFSQNEHEKDYHSPEKGTSERISGI</sequence>
<dbReference type="GO" id="GO:0005509">
    <property type="term" value="F:calcium ion binding"/>
    <property type="evidence" value="ECO:0007669"/>
    <property type="project" value="InterPro"/>
</dbReference>
<keyword evidence="1" id="KW-0343">GTPase activation</keyword>
<name>A0A4P9YKC0_ROZAC</name>
<dbReference type="Proteomes" id="UP000281549">
    <property type="component" value="Unassembled WGS sequence"/>
</dbReference>
<dbReference type="Gene3D" id="1.10.238.10">
    <property type="entry name" value="EF-hand"/>
    <property type="match status" value="1"/>
</dbReference>
<dbReference type="SUPFAM" id="SSF47923">
    <property type="entry name" value="Ypt/Rab-GAP domain of gyp1p"/>
    <property type="match status" value="2"/>
</dbReference>
<protein>
    <submittedName>
        <fullName evidence="6">TBC-domain-containing protein</fullName>
    </submittedName>
</protein>
<organism evidence="6 7">
    <name type="scientific">Rozella allomycis (strain CSF55)</name>
    <dbReference type="NCBI Taxonomy" id="988480"/>
    <lineage>
        <taxon>Eukaryota</taxon>
        <taxon>Fungi</taxon>
        <taxon>Fungi incertae sedis</taxon>
        <taxon>Cryptomycota</taxon>
        <taxon>Cryptomycota incertae sedis</taxon>
        <taxon>Rozella</taxon>
    </lineage>
</organism>
<evidence type="ECO:0000313" key="6">
    <source>
        <dbReference type="EMBL" id="RKP19904.1"/>
    </source>
</evidence>
<dbReference type="InterPro" id="IPR035969">
    <property type="entry name" value="Rab-GAP_TBC_sf"/>
</dbReference>
<keyword evidence="2" id="KW-0106">Calcium</keyword>
<accession>A0A4P9YKC0</accession>
<dbReference type="PROSITE" id="PS00018">
    <property type="entry name" value="EF_HAND_1"/>
    <property type="match status" value="1"/>
</dbReference>
<dbReference type="GO" id="GO:0031267">
    <property type="term" value="F:small GTPase binding"/>
    <property type="evidence" value="ECO:0007669"/>
    <property type="project" value="TreeGrafter"/>
</dbReference>
<feature type="domain" description="EF-hand" evidence="5">
    <location>
        <begin position="734"/>
        <end position="762"/>
    </location>
</feature>
<dbReference type="Pfam" id="PF00566">
    <property type="entry name" value="RabGAP-TBC"/>
    <property type="match status" value="1"/>
</dbReference>
<evidence type="ECO:0000256" key="1">
    <source>
        <dbReference type="ARBA" id="ARBA00022468"/>
    </source>
</evidence>
<dbReference type="PROSITE" id="PS50222">
    <property type="entry name" value="EF_HAND_2"/>
    <property type="match status" value="1"/>
</dbReference>
<feature type="region of interest" description="Disordered" evidence="3">
    <location>
        <begin position="856"/>
        <end position="882"/>
    </location>
</feature>
<dbReference type="SMART" id="SM00568">
    <property type="entry name" value="GRAM"/>
    <property type="match status" value="2"/>
</dbReference>
<dbReference type="InterPro" id="IPR018247">
    <property type="entry name" value="EF_Hand_1_Ca_BS"/>
</dbReference>
<feature type="non-terminal residue" evidence="6">
    <location>
        <position position="882"/>
    </location>
</feature>
<dbReference type="Gene3D" id="2.30.29.30">
    <property type="entry name" value="Pleckstrin-homology domain (PH domain)/Phosphotyrosine-binding domain (PTB)"/>
    <property type="match status" value="2"/>
</dbReference>
<proteinExistence type="predicted"/>
<dbReference type="InterPro" id="IPR004182">
    <property type="entry name" value="GRAM"/>
</dbReference>